<dbReference type="SUPFAM" id="SSF51735">
    <property type="entry name" value="NAD(P)-binding Rossmann-fold domains"/>
    <property type="match status" value="1"/>
</dbReference>
<dbReference type="Gene3D" id="3.40.50.720">
    <property type="entry name" value="NAD(P)-binding Rossmann-like Domain"/>
    <property type="match status" value="1"/>
</dbReference>
<evidence type="ECO:0000313" key="8">
    <source>
        <dbReference type="EMBL" id="GKV12425.1"/>
    </source>
</evidence>
<evidence type="ECO:0000256" key="6">
    <source>
        <dbReference type="ARBA" id="ARBA00023002"/>
    </source>
</evidence>
<keyword evidence="4" id="KW-0444">Lipid biosynthesis</keyword>
<dbReference type="EMBL" id="BPVZ01000036">
    <property type="protein sequence ID" value="GKV12425.1"/>
    <property type="molecule type" value="Genomic_DNA"/>
</dbReference>
<dbReference type="InterPro" id="IPR002347">
    <property type="entry name" value="SDR_fam"/>
</dbReference>
<evidence type="ECO:0000256" key="2">
    <source>
        <dbReference type="ARBA" id="ARBA00006484"/>
    </source>
</evidence>
<evidence type="ECO:0000256" key="4">
    <source>
        <dbReference type="ARBA" id="ARBA00022955"/>
    </source>
</evidence>
<comment type="similarity">
    <text evidence="2">Belongs to the short-chain dehydrogenases/reductases (SDR) family.</text>
</comment>
<dbReference type="GO" id="GO:0005829">
    <property type="term" value="C:cytosol"/>
    <property type="evidence" value="ECO:0007669"/>
    <property type="project" value="TreeGrafter"/>
</dbReference>
<gene>
    <name evidence="8" type="ORF">SLEP1_g23566</name>
</gene>
<sequence>MISKFTNLGILSSAMDFINFFLNLAVPPACLVMLAFAWPTLCFIRACERLYNTLYTMENMEDKVVIITGASSGIGEQIAYEYAKRGASLLLVARREDRLRGISEKARHFGAKQVLITAADVVKEDDCRRFVNEAITY</sequence>
<evidence type="ECO:0000256" key="3">
    <source>
        <dbReference type="ARBA" id="ARBA00022857"/>
    </source>
</evidence>
<organism evidence="8 9">
    <name type="scientific">Rubroshorea leprosula</name>
    <dbReference type="NCBI Taxonomy" id="152421"/>
    <lineage>
        <taxon>Eukaryota</taxon>
        <taxon>Viridiplantae</taxon>
        <taxon>Streptophyta</taxon>
        <taxon>Embryophyta</taxon>
        <taxon>Tracheophyta</taxon>
        <taxon>Spermatophyta</taxon>
        <taxon>Magnoliopsida</taxon>
        <taxon>eudicotyledons</taxon>
        <taxon>Gunneridae</taxon>
        <taxon>Pentapetalae</taxon>
        <taxon>rosids</taxon>
        <taxon>malvids</taxon>
        <taxon>Malvales</taxon>
        <taxon>Dipterocarpaceae</taxon>
        <taxon>Rubroshorea</taxon>
    </lineage>
</organism>
<reference evidence="8 9" key="1">
    <citation type="journal article" date="2021" name="Commun. Biol.">
        <title>The genome of Shorea leprosula (Dipterocarpaceae) highlights the ecological relevance of drought in aseasonal tropical rainforests.</title>
        <authorList>
            <person name="Ng K.K.S."/>
            <person name="Kobayashi M.J."/>
            <person name="Fawcett J.A."/>
            <person name="Hatakeyama M."/>
            <person name="Paape T."/>
            <person name="Ng C.H."/>
            <person name="Ang C.C."/>
            <person name="Tnah L.H."/>
            <person name="Lee C.T."/>
            <person name="Nishiyama T."/>
            <person name="Sese J."/>
            <person name="O'Brien M.J."/>
            <person name="Copetti D."/>
            <person name="Mohd Noor M.I."/>
            <person name="Ong R.C."/>
            <person name="Putra M."/>
            <person name="Sireger I.Z."/>
            <person name="Indrioko S."/>
            <person name="Kosugi Y."/>
            <person name="Izuno A."/>
            <person name="Isagi Y."/>
            <person name="Lee S.L."/>
            <person name="Shimizu K.K."/>
        </authorList>
    </citation>
    <scope>NUCLEOTIDE SEQUENCE [LARGE SCALE GENOMIC DNA]</scope>
    <source>
        <strain evidence="8">214</strain>
    </source>
</reference>
<dbReference type="PANTHER" id="PTHR43391">
    <property type="entry name" value="RETINOL DEHYDROGENASE-RELATED"/>
    <property type="match status" value="1"/>
</dbReference>
<keyword evidence="5" id="KW-0735">Signal-anchor</keyword>
<accession>A0AAV5JK19</accession>
<evidence type="ECO:0000313" key="9">
    <source>
        <dbReference type="Proteomes" id="UP001054252"/>
    </source>
</evidence>
<feature type="transmembrane region" description="Helical" evidence="7">
    <location>
        <begin position="20"/>
        <end position="44"/>
    </location>
</feature>
<evidence type="ECO:0000256" key="5">
    <source>
        <dbReference type="ARBA" id="ARBA00022968"/>
    </source>
</evidence>
<dbReference type="GO" id="GO:0006694">
    <property type="term" value="P:steroid biosynthetic process"/>
    <property type="evidence" value="ECO:0007669"/>
    <property type="project" value="UniProtKB-KW"/>
</dbReference>
<dbReference type="GO" id="GO:0016020">
    <property type="term" value="C:membrane"/>
    <property type="evidence" value="ECO:0007669"/>
    <property type="project" value="UniProtKB-SubCell"/>
</dbReference>
<comment type="caution">
    <text evidence="8">The sequence shown here is derived from an EMBL/GenBank/DDBJ whole genome shotgun (WGS) entry which is preliminary data.</text>
</comment>
<protein>
    <submittedName>
        <fullName evidence="8">Uncharacterized protein</fullName>
    </submittedName>
</protein>
<keyword evidence="3" id="KW-0521">NADP</keyword>
<evidence type="ECO:0000256" key="1">
    <source>
        <dbReference type="ARBA" id="ARBA00004606"/>
    </source>
</evidence>
<comment type="subcellular location">
    <subcellularLocation>
        <location evidence="1">Membrane</location>
        <topology evidence="1">Single-pass type II membrane protein</topology>
    </subcellularLocation>
</comment>
<dbReference type="PANTHER" id="PTHR43391:SF14">
    <property type="entry name" value="DEHYDROGENASE_REDUCTASE SDR FAMILY PROTEIN 7-LIKE"/>
    <property type="match status" value="1"/>
</dbReference>
<dbReference type="InterPro" id="IPR036291">
    <property type="entry name" value="NAD(P)-bd_dom_sf"/>
</dbReference>
<dbReference type="Pfam" id="PF00106">
    <property type="entry name" value="adh_short"/>
    <property type="match status" value="1"/>
</dbReference>
<dbReference type="AlphaFoldDB" id="A0AAV5JK19"/>
<dbReference type="Proteomes" id="UP001054252">
    <property type="component" value="Unassembled WGS sequence"/>
</dbReference>
<keyword evidence="6" id="KW-0560">Oxidoreductase</keyword>
<dbReference type="GO" id="GO:0016491">
    <property type="term" value="F:oxidoreductase activity"/>
    <property type="evidence" value="ECO:0007669"/>
    <property type="project" value="UniProtKB-KW"/>
</dbReference>
<keyword evidence="7" id="KW-0812">Transmembrane</keyword>
<keyword evidence="7" id="KW-1133">Transmembrane helix</keyword>
<keyword evidence="4" id="KW-0443">Lipid metabolism</keyword>
<keyword evidence="9" id="KW-1185">Reference proteome</keyword>
<name>A0AAV5JK19_9ROSI</name>
<keyword evidence="4" id="KW-0752">Steroid biosynthesis</keyword>
<keyword evidence="7" id="KW-0472">Membrane</keyword>
<evidence type="ECO:0000256" key="7">
    <source>
        <dbReference type="SAM" id="Phobius"/>
    </source>
</evidence>
<proteinExistence type="inferred from homology"/>